<name>A0A8T0DA34_9TREM</name>
<evidence type="ECO:0000313" key="6">
    <source>
        <dbReference type="EMBL" id="KAF8564709.1"/>
    </source>
</evidence>
<dbReference type="SUPFAM" id="SSF57667">
    <property type="entry name" value="beta-beta-alpha zinc fingers"/>
    <property type="match status" value="1"/>
</dbReference>
<dbReference type="GO" id="GO:0005737">
    <property type="term" value="C:cytoplasm"/>
    <property type="evidence" value="ECO:0007669"/>
    <property type="project" value="TreeGrafter"/>
</dbReference>
<dbReference type="EMBL" id="JTDF01008024">
    <property type="protein sequence ID" value="KAF8564709.1"/>
    <property type="molecule type" value="Genomic_DNA"/>
</dbReference>
<dbReference type="OrthoDB" id="552049at2759"/>
<dbReference type="Gene3D" id="3.30.160.60">
    <property type="entry name" value="Classic Zinc Finger"/>
    <property type="match status" value="1"/>
</dbReference>
<dbReference type="AlphaFoldDB" id="A0A8T0DA34"/>
<dbReference type="PROSITE" id="PS00028">
    <property type="entry name" value="ZINC_FINGER_C2H2_1"/>
    <property type="match status" value="2"/>
</dbReference>
<evidence type="ECO:0000256" key="3">
    <source>
        <dbReference type="ARBA" id="ARBA00022833"/>
    </source>
</evidence>
<dbReference type="GO" id="GO:0003676">
    <property type="term" value="F:nucleic acid binding"/>
    <property type="evidence" value="ECO:0007669"/>
    <property type="project" value="InterPro"/>
</dbReference>
<proteinExistence type="predicted"/>
<keyword evidence="3" id="KW-0862">Zinc</keyword>
<protein>
    <recommendedName>
        <fullName evidence="5">J domain-containing protein</fullName>
    </recommendedName>
</protein>
<dbReference type="InterPro" id="IPR036869">
    <property type="entry name" value="J_dom_sf"/>
</dbReference>
<feature type="compositionally biased region" description="Low complexity" evidence="4">
    <location>
        <begin position="440"/>
        <end position="451"/>
    </location>
</feature>
<dbReference type="GO" id="GO:0008270">
    <property type="term" value="F:zinc ion binding"/>
    <property type="evidence" value="ECO:0007669"/>
    <property type="project" value="UniProtKB-KW"/>
</dbReference>
<keyword evidence="2" id="KW-0863">Zinc-finger</keyword>
<accession>A0A8T0DA34</accession>
<comment type="caution">
    <text evidence="6">The sequence shown here is derived from an EMBL/GenBank/DDBJ whole genome shotgun (WGS) entry which is preliminary data.</text>
</comment>
<dbReference type="PANTHER" id="PTHR44029:SF1">
    <property type="entry name" value="DNAJ HOMOLOG SUBFAMILY C MEMBER 21"/>
    <property type="match status" value="1"/>
</dbReference>
<dbReference type="PRINTS" id="PR00625">
    <property type="entry name" value="JDOMAIN"/>
</dbReference>
<dbReference type="Pfam" id="PF12171">
    <property type="entry name" value="zf-C2H2_jaz"/>
    <property type="match status" value="1"/>
</dbReference>
<evidence type="ECO:0000313" key="7">
    <source>
        <dbReference type="Proteomes" id="UP000699462"/>
    </source>
</evidence>
<dbReference type="InterPro" id="IPR022755">
    <property type="entry name" value="Znf_C2H2_jaz"/>
</dbReference>
<dbReference type="SMART" id="SM00355">
    <property type="entry name" value="ZnF_C2H2"/>
    <property type="match status" value="2"/>
</dbReference>
<dbReference type="SMART" id="SM00451">
    <property type="entry name" value="ZnF_U1"/>
    <property type="match status" value="1"/>
</dbReference>
<dbReference type="PROSITE" id="PS50076">
    <property type="entry name" value="DNAJ_2"/>
    <property type="match status" value="1"/>
</dbReference>
<dbReference type="InterPro" id="IPR003604">
    <property type="entry name" value="Matrin/U1-like-C_Znf_C2H2"/>
</dbReference>
<evidence type="ECO:0000256" key="2">
    <source>
        <dbReference type="ARBA" id="ARBA00022771"/>
    </source>
</evidence>
<dbReference type="PANTHER" id="PTHR44029">
    <property type="entry name" value="DNAJ HOMOLOG SUBFAMILY C MEMBER 21"/>
    <property type="match status" value="1"/>
</dbReference>
<organism evidence="6 7">
    <name type="scientific">Paragonimus westermani</name>
    <dbReference type="NCBI Taxonomy" id="34504"/>
    <lineage>
        <taxon>Eukaryota</taxon>
        <taxon>Metazoa</taxon>
        <taxon>Spiralia</taxon>
        <taxon>Lophotrochozoa</taxon>
        <taxon>Platyhelminthes</taxon>
        <taxon>Trematoda</taxon>
        <taxon>Digenea</taxon>
        <taxon>Plagiorchiida</taxon>
        <taxon>Troglotremata</taxon>
        <taxon>Troglotrematidae</taxon>
        <taxon>Paragonimus</taxon>
    </lineage>
</organism>
<dbReference type="Proteomes" id="UP000699462">
    <property type="component" value="Unassembled WGS sequence"/>
</dbReference>
<feature type="domain" description="J" evidence="5">
    <location>
        <begin position="3"/>
        <end position="69"/>
    </location>
</feature>
<keyword evidence="1" id="KW-0479">Metal-binding</keyword>
<dbReference type="SMART" id="SM00271">
    <property type="entry name" value="DnaJ"/>
    <property type="match status" value="1"/>
</dbReference>
<evidence type="ECO:0000259" key="5">
    <source>
        <dbReference type="PROSITE" id="PS50076"/>
    </source>
</evidence>
<evidence type="ECO:0000256" key="1">
    <source>
        <dbReference type="ARBA" id="ARBA00022723"/>
    </source>
</evidence>
<dbReference type="InterPro" id="IPR051964">
    <property type="entry name" value="Chaperone_stress_response"/>
</dbReference>
<dbReference type="InterPro" id="IPR054076">
    <property type="entry name" value="ZUO1-like_ZHD"/>
</dbReference>
<dbReference type="Pfam" id="PF21884">
    <property type="entry name" value="ZUO1-like_ZHD"/>
    <property type="match status" value="1"/>
</dbReference>
<gene>
    <name evidence="6" type="ORF">P879_07255</name>
</gene>
<feature type="region of interest" description="Disordered" evidence="4">
    <location>
        <begin position="494"/>
        <end position="515"/>
    </location>
</feature>
<sequence length="515" mass="59180">MRCYYDVLGVPRNVEPVELKKAYYKMSLQWHPDKNATCSEDTTSMFQQIQEAYRVLSDPHERAWYDSHRTQILQTGGRGARVGSNADYKEQRVDVFQYFTRSCFRAFDDRADGFYTVYQKVFENIAEEELRVTAFNASDDDQSTTDEDADCKGEISARTYPTFGRSDSPYIEVVAPFYQFWEMFRTRKSYTWLEKYDTRCAESRPERRAMEAENRRIRNAARKKRNEEIRELVAFVKKRDKRVAAERERLQLANQEVHARSQQMAKQARLRSATELAEAWNEELAFGGIAAQWAEDFEAELARMEADLDDVHIQSDDQDQKGHHSEETDVENLYCLACDKVFASVKSKENHETSKKHRKQAEILRQILLADEEAATAATDHHGDEPVNERTSDAQSSSVEDTEPVVEVKLTKRAKKAQRKRERETEKHNAARTASENPEASVPVQASAPSALQEKARKPTTKCTEIRPPSLVCEVCTTEFPSRNQLFAHLKSTGHAIVKKPANSASRPKTKNKPK</sequence>
<dbReference type="Pfam" id="PF00226">
    <property type="entry name" value="DnaJ"/>
    <property type="match status" value="1"/>
</dbReference>
<dbReference type="Gene3D" id="1.10.287.110">
    <property type="entry name" value="DnaJ domain"/>
    <property type="match status" value="1"/>
</dbReference>
<dbReference type="InterPro" id="IPR036236">
    <property type="entry name" value="Znf_C2H2_sf"/>
</dbReference>
<dbReference type="InterPro" id="IPR013087">
    <property type="entry name" value="Znf_C2H2_type"/>
</dbReference>
<evidence type="ECO:0000256" key="4">
    <source>
        <dbReference type="SAM" id="MobiDB-lite"/>
    </source>
</evidence>
<dbReference type="InterPro" id="IPR001623">
    <property type="entry name" value="DnaJ_domain"/>
</dbReference>
<feature type="region of interest" description="Disordered" evidence="4">
    <location>
        <begin position="375"/>
        <end position="462"/>
    </location>
</feature>
<keyword evidence="7" id="KW-1185">Reference proteome</keyword>
<feature type="compositionally biased region" description="Basic and acidic residues" evidence="4">
    <location>
        <begin position="379"/>
        <end position="392"/>
    </location>
</feature>
<dbReference type="Pfam" id="PF12874">
    <property type="entry name" value="zf-met"/>
    <property type="match status" value="1"/>
</dbReference>
<reference evidence="6 7" key="1">
    <citation type="submission" date="2019-07" db="EMBL/GenBank/DDBJ databases">
        <title>Annotation for the trematode Paragonimus westermani.</title>
        <authorList>
            <person name="Choi Y.-J."/>
        </authorList>
    </citation>
    <scope>NUCLEOTIDE SEQUENCE [LARGE SCALE GENOMIC DNA]</scope>
    <source>
        <strain evidence="6">180907_Pwestermani</strain>
    </source>
</reference>
<dbReference type="CDD" id="cd06257">
    <property type="entry name" value="DnaJ"/>
    <property type="match status" value="1"/>
</dbReference>
<dbReference type="SUPFAM" id="SSF46565">
    <property type="entry name" value="Chaperone J-domain"/>
    <property type="match status" value="1"/>
</dbReference>
<feature type="compositionally biased region" description="Basic residues" evidence="4">
    <location>
        <begin position="411"/>
        <end position="420"/>
    </location>
</feature>